<reference evidence="2" key="1">
    <citation type="submission" date="2025-08" db="UniProtKB">
        <authorList>
            <consortium name="RefSeq"/>
        </authorList>
    </citation>
    <scope>IDENTIFICATION</scope>
    <source>
        <tissue evidence="2">Total insect</tissue>
    </source>
</reference>
<dbReference type="KEGG" id="tpal:117650861"/>
<dbReference type="AlphaFoldDB" id="A0A6P9A0A0"/>
<evidence type="ECO:0000313" key="2">
    <source>
        <dbReference type="RefSeq" id="XP_034250366.1"/>
    </source>
</evidence>
<dbReference type="GeneID" id="117650861"/>
<name>A0A6P9A0A0_THRPL</name>
<proteinExistence type="predicted"/>
<keyword evidence="1" id="KW-1185">Reference proteome</keyword>
<dbReference type="InParanoid" id="A0A6P9A0A0"/>
<accession>A0A6P9A0A0</accession>
<sequence length="146" mass="17161">MSVWEMLVTPWSGQLWLCSEDWRRRGWGRREVPRFTFRCSSPQTTLCWDALSRDEKSTNNSQIQMWFCGTVPGIFLRHILPRCAMKWDLRICHLMPFELLLPRLPAPPVSRNFQLRDIRRISLSEVIVVGWALYQDKGGPAQRLSS</sequence>
<evidence type="ECO:0000313" key="1">
    <source>
        <dbReference type="Proteomes" id="UP000515158"/>
    </source>
</evidence>
<gene>
    <name evidence="2" type="primary">LOC117650861</name>
</gene>
<dbReference type="RefSeq" id="XP_034250366.1">
    <property type="nucleotide sequence ID" value="XM_034394475.1"/>
</dbReference>
<dbReference type="Proteomes" id="UP000515158">
    <property type="component" value="Unplaced"/>
</dbReference>
<protein>
    <submittedName>
        <fullName evidence="2">Uncharacterized protein LOC117650861 isoform X1</fullName>
    </submittedName>
</protein>
<organism evidence="2">
    <name type="scientific">Thrips palmi</name>
    <name type="common">Melon thrips</name>
    <dbReference type="NCBI Taxonomy" id="161013"/>
    <lineage>
        <taxon>Eukaryota</taxon>
        <taxon>Metazoa</taxon>
        <taxon>Ecdysozoa</taxon>
        <taxon>Arthropoda</taxon>
        <taxon>Hexapoda</taxon>
        <taxon>Insecta</taxon>
        <taxon>Pterygota</taxon>
        <taxon>Neoptera</taxon>
        <taxon>Paraneoptera</taxon>
        <taxon>Thysanoptera</taxon>
        <taxon>Terebrantia</taxon>
        <taxon>Thripoidea</taxon>
        <taxon>Thripidae</taxon>
        <taxon>Thrips</taxon>
    </lineage>
</organism>